<feature type="chain" id="PRO_5045876410" description="Ig-like domain-containing protein" evidence="1">
    <location>
        <begin position="28"/>
        <end position="177"/>
    </location>
</feature>
<feature type="signal peptide" evidence="1">
    <location>
        <begin position="1"/>
        <end position="27"/>
    </location>
</feature>
<dbReference type="EMBL" id="JABUKG010000039">
    <property type="protein sequence ID" value="MBY6323020.1"/>
    <property type="molecule type" value="Genomic_DNA"/>
</dbReference>
<evidence type="ECO:0000313" key="3">
    <source>
        <dbReference type="Proteomes" id="UP001520140"/>
    </source>
</evidence>
<keyword evidence="1" id="KW-0732">Signal</keyword>
<comment type="caution">
    <text evidence="2">The sequence shown here is derived from an EMBL/GenBank/DDBJ whole genome shotgun (WGS) entry which is preliminary data.</text>
</comment>
<dbReference type="RefSeq" id="WP_068102148.1">
    <property type="nucleotide sequence ID" value="NZ_JABUKE010000045.1"/>
</dbReference>
<evidence type="ECO:0000256" key="1">
    <source>
        <dbReference type="SAM" id="SignalP"/>
    </source>
</evidence>
<evidence type="ECO:0000313" key="2">
    <source>
        <dbReference type="EMBL" id="MBY6323020.1"/>
    </source>
</evidence>
<sequence length="177" mass="18365">MRTRARTVLIASIVAPLAIAASGTAAAADPSDITYAYEVVGNTVTNTITSTADETVRCATSLADAPGAELPPLETVLFEQHQLSAAGTAAPGTTVTQTVLDVPPGSYVVLATCMLGEADTTQAWWLSDYPGLAEFAGNLVPWSTYTVQQQSTVVTIKEAAQEPVLPEFGDLTDAFGS</sequence>
<gene>
    <name evidence="2" type="ORF">HQ605_19595</name>
</gene>
<organism evidence="2 3">
    <name type="scientific">Rhodococcoides kroppenstedtii</name>
    <dbReference type="NCBI Taxonomy" id="293050"/>
    <lineage>
        <taxon>Bacteria</taxon>
        <taxon>Bacillati</taxon>
        <taxon>Actinomycetota</taxon>
        <taxon>Actinomycetes</taxon>
        <taxon>Mycobacteriales</taxon>
        <taxon>Nocardiaceae</taxon>
        <taxon>Rhodococcoides</taxon>
    </lineage>
</organism>
<accession>A0ABS7P071</accession>
<evidence type="ECO:0008006" key="4">
    <source>
        <dbReference type="Google" id="ProtNLM"/>
    </source>
</evidence>
<name>A0ABS7P071_9NOCA</name>
<dbReference type="Proteomes" id="UP001520140">
    <property type="component" value="Unassembled WGS sequence"/>
</dbReference>
<proteinExistence type="predicted"/>
<keyword evidence="3" id="KW-1185">Reference proteome</keyword>
<protein>
    <recommendedName>
        <fullName evidence="4">Ig-like domain-containing protein</fullName>
    </recommendedName>
</protein>
<reference evidence="2 3" key="1">
    <citation type="submission" date="2020-06" db="EMBL/GenBank/DDBJ databases">
        <title>Taxonomy, biology and ecology of Rhodococcus bacteria occurring in California pistachio and other woody hosts as revealed by genome sequence analyses.</title>
        <authorList>
            <person name="Gai Y."/>
            <person name="Riely B."/>
        </authorList>
    </citation>
    <scope>NUCLEOTIDE SEQUENCE [LARGE SCALE GENOMIC DNA]</scope>
    <source>
        <strain evidence="2 3">BP-284</strain>
    </source>
</reference>